<sequence length="481" mass="54628">MGCANGVRVSHTVRTAEGVCEFRTPFARLRGCASFAQAWSSFLPKAISSSFQLQIVHGLKRWILDFLSFEMTPEQNSVPECKNHFSLETTHALLLGAHVPSSHWLDVVMIVMHLINRMPSWILGFKTPLQALAAALCYYGCHLPRVRDVLSSIQFFSSGETQNEELNWFKDIPLTIEPPTTMDMEQTIETPTPTIETPTSIVETPSHSTILHDPTSENIPEEIPDISFPFVTKHLTDDGYQLPPRHNHGKPPEYYSPYIKTHKSKYPIANYVSTEKLSKPLKSFSNELSVHHIPTSIDEALQDPKWVQAMKEEIEALLKNKTWILVPLQEGHKTVGYKWVFSIEYKRAKLNTVRVLLSLATNLDWPLYSNLMLGEYPDQIPIDKGKYRRLVGKLIYLSHTRPDIAYAVSVARNHRERNYVLKEWAPGNYGVYDADWVGNISDRKSTSGYFTFVGGNLVTWRSKKQKVVALSSAKSKVSRNG</sequence>
<dbReference type="Proteomes" id="UP000288805">
    <property type="component" value="Unassembled WGS sequence"/>
</dbReference>
<dbReference type="PANTHER" id="PTHR11439">
    <property type="entry name" value="GAG-POL-RELATED RETROTRANSPOSON"/>
    <property type="match status" value="1"/>
</dbReference>
<gene>
    <name evidence="1" type="primary">AtMg00810_161</name>
    <name evidence="1" type="ORF">CK203_098685</name>
</gene>
<dbReference type="CDD" id="cd09272">
    <property type="entry name" value="RNase_HI_RT_Ty1"/>
    <property type="match status" value="1"/>
</dbReference>
<proteinExistence type="predicted"/>
<comment type="caution">
    <text evidence="1">The sequence shown here is derived from an EMBL/GenBank/DDBJ whole genome shotgun (WGS) entry which is preliminary data.</text>
</comment>
<dbReference type="PANTHER" id="PTHR11439:SF467">
    <property type="entry name" value="INTEGRASE CATALYTIC DOMAIN-CONTAINING PROTEIN"/>
    <property type="match status" value="1"/>
</dbReference>
<organism evidence="1 2">
    <name type="scientific">Vitis vinifera</name>
    <name type="common">Grape</name>
    <dbReference type="NCBI Taxonomy" id="29760"/>
    <lineage>
        <taxon>Eukaryota</taxon>
        <taxon>Viridiplantae</taxon>
        <taxon>Streptophyta</taxon>
        <taxon>Embryophyta</taxon>
        <taxon>Tracheophyta</taxon>
        <taxon>Spermatophyta</taxon>
        <taxon>Magnoliopsida</taxon>
        <taxon>eudicotyledons</taxon>
        <taxon>Gunneridae</taxon>
        <taxon>Pentapetalae</taxon>
        <taxon>rosids</taxon>
        <taxon>Vitales</taxon>
        <taxon>Vitaceae</taxon>
        <taxon>Viteae</taxon>
        <taxon>Vitis</taxon>
    </lineage>
</organism>
<dbReference type="AlphaFoldDB" id="A0A438DIK9"/>
<accession>A0A438DIK9</accession>
<dbReference type="SUPFAM" id="SSF53098">
    <property type="entry name" value="Ribonuclease H-like"/>
    <property type="match status" value="1"/>
</dbReference>
<evidence type="ECO:0000313" key="1">
    <source>
        <dbReference type="EMBL" id="RVW35312.1"/>
    </source>
</evidence>
<evidence type="ECO:0000313" key="2">
    <source>
        <dbReference type="Proteomes" id="UP000288805"/>
    </source>
</evidence>
<reference evidence="1 2" key="1">
    <citation type="journal article" date="2018" name="PLoS Genet.">
        <title>Population sequencing reveals clonal diversity and ancestral inbreeding in the grapevine cultivar Chardonnay.</title>
        <authorList>
            <person name="Roach M.J."/>
            <person name="Johnson D.L."/>
            <person name="Bohlmann J."/>
            <person name="van Vuuren H.J."/>
            <person name="Jones S.J."/>
            <person name="Pretorius I.S."/>
            <person name="Schmidt S.A."/>
            <person name="Borneman A.R."/>
        </authorList>
    </citation>
    <scope>NUCLEOTIDE SEQUENCE [LARGE SCALE GENOMIC DNA]</scope>
    <source>
        <strain evidence="2">cv. Chardonnay</strain>
        <tissue evidence="1">Leaf</tissue>
    </source>
</reference>
<dbReference type="EMBL" id="QGNW01001608">
    <property type="protein sequence ID" value="RVW35312.1"/>
    <property type="molecule type" value="Genomic_DNA"/>
</dbReference>
<name>A0A438DIK9_VITVI</name>
<protein>
    <submittedName>
        <fullName evidence="1">Putative mitochondrial protein</fullName>
    </submittedName>
</protein>
<dbReference type="InterPro" id="IPR012337">
    <property type="entry name" value="RNaseH-like_sf"/>
</dbReference>